<dbReference type="PROSITE" id="PS50893">
    <property type="entry name" value="ABC_TRANSPORTER_2"/>
    <property type="match status" value="1"/>
</dbReference>
<feature type="transmembrane region" description="Helical" evidence="8">
    <location>
        <begin position="23"/>
        <end position="41"/>
    </location>
</feature>
<dbReference type="SMART" id="SM00382">
    <property type="entry name" value="AAA"/>
    <property type="match status" value="1"/>
</dbReference>
<dbReference type="PROSITE" id="PS50929">
    <property type="entry name" value="ABC_TM1F"/>
    <property type="match status" value="1"/>
</dbReference>
<dbReference type="InterPro" id="IPR003593">
    <property type="entry name" value="AAA+_ATPase"/>
</dbReference>
<feature type="domain" description="ABC transmembrane type-1" evidence="10">
    <location>
        <begin position="25"/>
        <end position="314"/>
    </location>
</feature>
<proteinExistence type="predicted"/>
<reference evidence="11 12" key="1">
    <citation type="submission" date="2018-08" db="EMBL/GenBank/DDBJ databases">
        <title>Comamonas testosteroni strain SWCO2.</title>
        <authorList>
            <person name="Jiang N."/>
            <person name="Zhang X.Z."/>
        </authorList>
    </citation>
    <scope>NUCLEOTIDE SEQUENCE [LARGE SCALE GENOMIC DNA]</scope>
    <source>
        <strain evidence="11 12">SWCO2</strain>
    </source>
</reference>
<feature type="transmembrane region" description="Helical" evidence="8">
    <location>
        <begin position="141"/>
        <end position="162"/>
    </location>
</feature>
<dbReference type="GO" id="GO:0005886">
    <property type="term" value="C:plasma membrane"/>
    <property type="evidence" value="ECO:0007669"/>
    <property type="project" value="UniProtKB-SubCell"/>
</dbReference>
<keyword evidence="3 8" id="KW-0812">Transmembrane</keyword>
<evidence type="ECO:0000256" key="5">
    <source>
        <dbReference type="ARBA" id="ARBA00022840"/>
    </source>
</evidence>
<dbReference type="PROSITE" id="PS00211">
    <property type="entry name" value="ABC_TRANSPORTER_1"/>
    <property type="match status" value="1"/>
</dbReference>
<evidence type="ECO:0000256" key="2">
    <source>
        <dbReference type="ARBA" id="ARBA00022475"/>
    </source>
</evidence>
<dbReference type="InterPro" id="IPR027417">
    <property type="entry name" value="P-loop_NTPase"/>
</dbReference>
<protein>
    <submittedName>
        <fullName evidence="11">ATP-binding cassette domain-containing protein</fullName>
    </submittedName>
</protein>
<feature type="transmembrane region" description="Helical" evidence="8">
    <location>
        <begin position="168"/>
        <end position="191"/>
    </location>
</feature>
<keyword evidence="7 8" id="KW-0472">Membrane</keyword>
<keyword evidence="5 11" id="KW-0067">ATP-binding</keyword>
<evidence type="ECO:0000256" key="1">
    <source>
        <dbReference type="ARBA" id="ARBA00004651"/>
    </source>
</evidence>
<dbReference type="InterPro" id="IPR017871">
    <property type="entry name" value="ABC_transporter-like_CS"/>
</dbReference>
<organism evidence="11 12">
    <name type="scientific">Comamonas testosteroni</name>
    <name type="common">Pseudomonas testosteroni</name>
    <dbReference type="NCBI Taxonomy" id="285"/>
    <lineage>
        <taxon>Bacteria</taxon>
        <taxon>Pseudomonadati</taxon>
        <taxon>Pseudomonadota</taxon>
        <taxon>Betaproteobacteria</taxon>
        <taxon>Burkholderiales</taxon>
        <taxon>Comamonadaceae</taxon>
        <taxon>Comamonas</taxon>
    </lineage>
</organism>
<feature type="transmembrane region" description="Helical" evidence="8">
    <location>
        <begin position="283"/>
        <end position="305"/>
    </location>
</feature>
<evidence type="ECO:0000256" key="3">
    <source>
        <dbReference type="ARBA" id="ARBA00022692"/>
    </source>
</evidence>
<feature type="transmembrane region" description="Helical" evidence="8">
    <location>
        <begin position="258"/>
        <end position="277"/>
    </location>
</feature>
<dbReference type="PANTHER" id="PTHR24221:SF654">
    <property type="entry name" value="ATP-BINDING CASSETTE SUB-FAMILY B MEMBER 6"/>
    <property type="match status" value="1"/>
</dbReference>
<evidence type="ECO:0000256" key="6">
    <source>
        <dbReference type="ARBA" id="ARBA00022989"/>
    </source>
</evidence>
<sequence length="578" mass="61593">MNRHLQTLVQVLRSLSAMAPRKLWLGGAALAALTVLMGMALLGLSGWFITATAIAGLVPAVALVFDVFMPSAGIRLLAVGRTGARYAERLVTHDATLAVLAALREKLFRSWSKPQAARLLLQRPARLLQRLTSDVDALDNLYLRLLVPAISALGAAVLLALAYGLMRWWLGLLALVWLLLAGWGIALWHGLRGRKAAVRRAMALEAMRAQTVDLVAGQTDLLMAGRLQAQVQQVLKSDARGAAADAQIYQTEAAAVKAYGAVSAITLSASMLLMAWLVEQGHINAPVAALGILLALSAMEPFAALRRGAAEAGRTWLAVRRLAPALVAEEKTTQALSEPADCAVLLRQVQLLNLGPVSLKIHAGERVALIGASGAGKTTLLNVMAGELPVQSGTVQAQASSWMTQRTELFQDSLQANLRLANPQATDEQLWAALEAAGLKADVMALPQGLESMLGEGGLGLSGGQARRLALARLLLSSAPCWLLDEVTEGLDAATAADVLQRLQRAAEGRALIFATHWQREAALAERIVQLQSGRVVSEARRGSPEFEQALACLRPDVLELPQQLLQPLPQATPVFSH</sequence>
<evidence type="ECO:0000313" key="11">
    <source>
        <dbReference type="EMBL" id="RGE42437.1"/>
    </source>
</evidence>
<evidence type="ECO:0000259" key="10">
    <source>
        <dbReference type="PROSITE" id="PS50929"/>
    </source>
</evidence>
<dbReference type="Gene3D" id="3.40.50.300">
    <property type="entry name" value="P-loop containing nucleotide triphosphate hydrolases"/>
    <property type="match status" value="1"/>
</dbReference>
<dbReference type="GO" id="GO:0005524">
    <property type="term" value="F:ATP binding"/>
    <property type="evidence" value="ECO:0007669"/>
    <property type="project" value="UniProtKB-KW"/>
</dbReference>
<dbReference type="AlphaFoldDB" id="A0A373FEM2"/>
<dbReference type="InterPro" id="IPR036640">
    <property type="entry name" value="ABC1_TM_sf"/>
</dbReference>
<dbReference type="GO" id="GO:0140359">
    <property type="term" value="F:ABC-type transporter activity"/>
    <property type="evidence" value="ECO:0007669"/>
    <property type="project" value="InterPro"/>
</dbReference>
<evidence type="ECO:0000256" key="8">
    <source>
        <dbReference type="SAM" id="Phobius"/>
    </source>
</evidence>
<evidence type="ECO:0000256" key="7">
    <source>
        <dbReference type="ARBA" id="ARBA00023136"/>
    </source>
</evidence>
<dbReference type="InterPro" id="IPR011527">
    <property type="entry name" value="ABC1_TM_dom"/>
</dbReference>
<evidence type="ECO:0000259" key="9">
    <source>
        <dbReference type="PROSITE" id="PS50893"/>
    </source>
</evidence>
<keyword evidence="6 8" id="KW-1133">Transmembrane helix</keyword>
<keyword evidence="12" id="KW-1185">Reference proteome</keyword>
<dbReference type="SUPFAM" id="SSF90123">
    <property type="entry name" value="ABC transporter transmembrane region"/>
    <property type="match status" value="1"/>
</dbReference>
<dbReference type="PANTHER" id="PTHR24221">
    <property type="entry name" value="ATP-BINDING CASSETTE SUB-FAMILY B"/>
    <property type="match status" value="1"/>
</dbReference>
<keyword evidence="2" id="KW-1003">Cell membrane</keyword>
<dbReference type="InterPro" id="IPR003439">
    <property type="entry name" value="ABC_transporter-like_ATP-bd"/>
</dbReference>
<comment type="caution">
    <text evidence="11">The sequence shown here is derived from an EMBL/GenBank/DDBJ whole genome shotgun (WGS) entry which is preliminary data.</text>
</comment>
<dbReference type="GO" id="GO:0016887">
    <property type="term" value="F:ATP hydrolysis activity"/>
    <property type="evidence" value="ECO:0007669"/>
    <property type="project" value="InterPro"/>
</dbReference>
<feature type="transmembrane region" description="Helical" evidence="8">
    <location>
        <begin position="47"/>
        <end position="68"/>
    </location>
</feature>
<accession>A0A373FEM2</accession>
<dbReference type="Proteomes" id="UP000261948">
    <property type="component" value="Unassembled WGS sequence"/>
</dbReference>
<name>A0A373FEM2_COMTE</name>
<dbReference type="SUPFAM" id="SSF52540">
    <property type="entry name" value="P-loop containing nucleoside triphosphate hydrolases"/>
    <property type="match status" value="1"/>
</dbReference>
<evidence type="ECO:0000256" key="4">
    <source>
        <dbReference type="ARBA" id="ARBA00022741"/>
    </source>
</evidence>
<dbReference type="Gene3D" id="1.20.1560.10">
    <property type="entry name" value="ABC transporter type 1, transmembrane domain"/>
    <property type="match status" value="1"/>
</dbReference>
<dbReference type="EMBL" id="QURR01000023">
    <property type="protein sequence ID" value="RGE42437.1"/>
    <property type="molecule type" value="Genomic_DNA"/>
</dbReference>
<feature type="domain" description="ABC transporter" evidence="9">
    <location>
        <begin position="327"/>
        <end position="558"/>
    </location>
</feature>
<comment type="subcellular location">
    <subcellularLocation>
        <location evidence="1">Cell membrane</location>
        <topology evidence="1">Multi-pass membrane protein</topology>
    </subcellularLocation>
</comment>
<dbReference type="OrthoDB" id="9802264at2"/>
<keyword evidence="4" id="KW-0547">Nucleotide-binding</keyword>
<gene>
    <name evidence="11" type="ORF">DZC30_16850</name>
</gene>
<dbReference type="Pfam" id="PF00005">
    <property type="entry name" value="ABC_tran"/>
    <property type="match status" value="1"/>
</dbReference>
<evidence type="ECO:0000313" key="12">
    <source>
        <dbReference type="Proteomes" id="UP000261948"/>
    </source>
</evidence>
<dbReference type="InterPro" id="IPR039421">
    <property type="entry name" value="Type_1_exporter"/>
</dbReference>